<comment type="caution">
    <text evidence="6">The sequence shown here is derived from an EMBL/GenBank/DDBJ whole genome shotgun (WGS) entry which is preliminary data.</text>
</comment>
<evidence type="ECO:0000256" key="1">
    <source>
        <dbReference type="ARBA" id="ARBA00009437"/>
    </source>
</evidence>
<dbReference type="PANTHER" id="PTHR30346">
    <property type="entry name" value="TRANSCRIPTIONAL DUAL REGULATOR HCAR-RELATED"/>
    <property type="match status" value="1"/>
</dbReference>
<keyword evidence="3 6" id="KW-0238">DNA-binding</keyword>
<protein>
    <submittedName>
        <fullName evidence="6">DNA-binding transcriptional LysR family regulator</fullName>
    </submittedName>
</protein>
<dbReference type="Pfam" id="PF00126">
    <property type="entry name" value="HTH_1"/>
    <property type="match status" value="1"/>
</dbReference>
<dbReference type="EMBL" id="JAFBEH010000017">
    <property type="protein sequence ID" value="MBM7642685.1"/>
    <property type="molecule type" value="Genomic_DNA"/>
</dbReference>
<dbReference type="PRINTS" id="PR00039">
    <property type="entry name" value="HTHLYSR"/>
</dbReference>
<dbReference type="Proteomes" id="UP000697472">
    <property type="component" value="Unassembled WGS sequence"/>
</dbReference>
<dbReference type="PANTHER" id="PTHR30346:SF28">
    <property type="entry name" value="HTH-TYPE TRANSCRIPTIONAL REGULATOR CYNR"/>
    <property type="match status" value="1"/>
</dbReference>
<evidence type="ECO:0000256" key="3">
    <source>
        <dbReference type="ARBA" id="ARBA00023125"/>
    </source>
</evidence>
<keyword evidence="2" id="KW-0805">Transcription regulation</keyword>
<accession>A0ABS2PSJ8</accession>
<dbReference type="SUPFAM" id="SSF46785">
    <property type="entry name" value="Winged helix' DNA-binding domain"/>
    <property type="match status" value="1"/>
</dbReference>
<dbReference type="InterPro" id="IPR000847">
    <property type="entry name" value="LysR_HTH_N"/>
</dbReference>
<evidence type="ECO:0000256" key="2">
    <source>
        <dbReference type="ARBA" id="ARBA00023015"/>
    </source>
</evidence>
<dbReference type="PROSITE" id="PS50931">
    <property type="entry name" value="HTH_LYSR"/>
    <property type="match status" value="1"/>
</dbReference>
<feature type="domain" description="HTH lysR-type" evidence="5">
    <location>
        <begin position="2"/>
        <end position="59"/>
    </location>
</feature>
<name>A0ABS2PSJ8_9STRE</name>
<sequence>MIDNYLLEQLVAVYEQGTLSAAAEELLVSQPALSRSMKKLEAELEVSLFERSRNKLTLTETGKLAAQEARKVLAAQKKFIRTVQDFAQSKETITVQSVAPGPLTLLASDQQFEISQDLLAESEIEDSLLSRSVKLVFSAQPLDTEELQSVYLGSEDLRVNIDRMTTSLTGEELSFSAIDKLSFVTMDNLGIWQDIIEAEMPEAKFISQSNPDHFAEILSHSSFPFFTTNLVMTEELQAHINKRYQSFYLTDEKAMLDFYAVFRREDERQLAPAISKIKSLWQKRG</sequence>
<dbReference type="RefSeq" id="WP_205009526.1">
    <property type="nucleotide sequence ID" value="NZ_JAFBEH010000017.1"/>
</dbReference>
<evidence type="ECO:0000313" key="7">
    <source>
        <dbReference type="Proteomes" id="UP000697472"/>
    </source>
</evidence>
<dbReference type="Gene3D" id="1.10.10.10">
    <property type="entry name" value="Winged helix-like DNA-binding domain superfamily/Winged helix DNA-binding domain"/>
    <property type="match status" value="1"/>
</dbReference>
<evidence type="ECO:0000313" key="6">
    <source>
        <dbReference type="EMBL" id="MBM7642685.1"/>
    </source>
</evidence>
<keyword evidence="4" id="KW-0804">Transcription</keyword>
<dbReference type="InterPro" id="IPR036390">
    <property type="entry name" value="WH_DNA-bd_sf"/>
</dbReference>
<organism evidence="6 7">
    <name type="scientific">Streptococcus loxodontisalivarius</name>
    <dbReference type="NCBI Taxonomy" id="1349415"/>
    <lineage>
        <taxon>Bacteria</taxon>
        <taxon>Bacillati</taxon>
        <taxon>Bacillota</taxon>
        <taxon>Bacilli</taxon>
        <taxon>Lactobacillales</taxon>
        <taxon>Streptococcaceae</taxon>
        <taxon>Streptococcus</taxon>
    </lineage>
</organism>
<gene>
    <name evidence="6" type="ORF">JOC28_000982</name>
</gene>
<evidence type="ECO:0000256" key="4">
    <source>
        <dbReference type="ARBA" id="ARBA00023163"/>
    </source>
</evidence>
<evidence type="ECO:0000259" key="5">
    <source>
        <dbReference type="PROSITE" id="PS50931"/>
    </source>
</evidence>
<comment type="similarity">
    <text evidence="1">Belongs to the LysR transcriptional regulatory family.</text>
</comment>
<reference evidence="6 7" key="1">
    <citation type="submission" date="2021-01" db="EMBL/GenBank/DDBJ databases">
        <title>Genomic Encyclopedia of Type Strains, Phase IV (KMG-IV): sequencing the most valuable type-strain genomes for metagenomic binning, comparative biology and taxonomic classification.</title>
        <authorList>
            <person name="Goeker M."/>
        </authorList>
    </citation>
    <scope>NUCLEOTIDE SEQUENCE [LARGE SCALE GENOMIC DNA]</scope>
    <source>
        <strain evidence="6 7">DSM 27382</strain>
    </source>
</reference>
<keyword evidence="7" id="KW-1185">Reference proteome</keyword>
<dbReference type="GO" id="GO:0003677">
    <property type="term" value="F:DNA binding"/>
    <property type="evidence" value="ECO:0007669"/>
    <property type="project" value="UniProtKB-KW"/>
</dbReference>
<proteinExistence type="inferred from homology"/>
<dbReference type="InterPro" id="IPR036388">
    <property type="entry name" value="WH-like_DNA-bd_sf"/>
</dbReference>